<dbReference type="InterPro" id="IPR013154">
    <property type="entry name" value="ADH-like_N"/>
</dbReference>
<dbReference type="InterPro" id="IPR036291">
    <property type="entry name" value="NAD(P)-bd_dom_sf"/>
</dbReference>
<organism evidence="4 5">
    <name type="scientific">Candidatus Fimimonas merdipullorum</name>
    <dbReference type="NCBI Taxonomy" id="2840822"/>
    <lineage>
        <taxon>Bacteria</taxon>
        <taxon>Pseudomonadati</taxon>
        <taxon>Myxococcota</taxon>
        <taxon>Myxococcia</taxon>
        <taxon>Myxococcales</taxon>
        <taxon>Cystobacterineae</taxon>
        <taxon>Myxococcaceae</taxon>
        <taxon>Myxococcaceae incertae sedis</taxon>
        <taxon>Candidatus Fimimonas</taxon>
    </lineage>
</organism>
<evidence type="ECO:0000259" key="2">
    <source>
        <dbReference type="Pfam" id="PF00107"/>
    </source>
</evidence>
<dbReference type="Gene3D" id="3.90.180.10">
    <property type="entry name" value="Medium-chain alcohol dehydrogenases, catalytic domain"/>
    <property type="match status" value="1"/>
</dbReference>
<dbReference type="InterPro" id="IPR050129">
    <property type="entry name" value="Zn_alcohol_dh"/>
</dbReference>
<dbReference type="EMBL" id="DVOC01000049">
    <property type="protein sequence ID" value="HIU90920.1"/>
    <property type="molecule type" value="Genomic_DNA"/>
</dbReference>
<accession>A0A9D1MXF3</accession>
<protein>
    <submittedName>
        <fullName evidence="4">Alcohol dehydrogenase catalytic domain-containing protein</fullName>
    </submittedName>
</protein>
<dbReference type="SUPFAM" id="SSF50129">
    <property type="entry name" value="GroES-like"/>
    <property type="match status" value="1"/>
</dbReference>
<dbReference type="InterPro" id="IPR011032">
    <property type="entry name" value="GroES-like_sf"/>
</dbReference>
<dbReference type="Proteomes" id="UP000886852">
    <property type="component" value="Unassembled WGS sequence"/>
</dbReference>
<feature type="domain" description="Alcohol dehydrogenase-like C-terminal" evidence="2">
    <location>
        <begin position="173"/>
        <end position="294"/>
    </location>
</feature>
<comment type="caution">
    <text evidence="4">The sequence shown here is derived from an EMBL/GenBank/DDBJ whole genome shotgun (WGS) entry which is preliminary data.</text>
</comment>
<dbReference type="GO" id="GO:0016491">
    <property type="term" value="F:oxidoreductase activity"/>
    <property type="evidence" value="ECO:0007669"/>
    <property type="project" value="UniProtKB-KW"/>
</dbReference>
<name>A0A9D1MXF3_9BACT</name>
<evidence type="ECO:0000256" key="1">
    <source>
        <dbReference type="ARBA" id="ARBA00023002"/>
    </source>
</evidence>
<gene>
    <name evidence="4" type="ORF">IAC72_02765</name>
</gene>
<proteinExistence type="predicted"/>
<reference evidence="4" key="1">
    <citation type="submission" date="2020-10" db="EMBL/GenBank/DDBJ databases">
        <authorList>
            <person name="Gilroy R."/>
        </authorList>
    </citation>
    <scope>NUCLEOTIDE SEQUENCE</scope>
    <source>
        <strain evidence="4">ChiHjej12B11-7776</strain>
    </source>
</reference>
<sequence length="339" mass="37890">MKLWKLKGARKLTMEETPATALTSGMVKVKVEEVLFSSLDYSIYSGEIKRKYPFVMGRNAVGVISDVYDKKQSMFKKMDRVVVEPYIPCNSCDECLKQDYENCTELKYMGQNSEGLLRNFVDVSINQVHRLPENLSYEEALWVPHVAFCLNIVDALNVEKGRHVAIFSSTKTGIILAQLLLYYQGVPILVSDNESLLKNARELGIFYCLDSKKVNVEQEILTITGGRMCREVVLLFSDSDFSVKNVYSAAAPNATICLAGYSNKDSKLSLSQISQKHLTVFGVYNGVGNFSSAINSLVTGTVKVEKLLGKQLKFDKLDEQLETLSQEGLALKSQIIKVD</sequence>
<dbReference type="PANTHER" id="PTHR43401">
    <property type="entry name" value="L-THREONINE 3-DEHYDROGENASE"/>
    <property type="match status" value="1"/>
</dbReference>
<dbReference type="InterPro" id="IPR013149">
    <property type="entry name" value="ADH-like_C"/>
</dbReference>
<keyword evidence="1" id="KW-0560">Oxidoreductase</keyword>
<reference evidence="4" key="2">
    <citation type="journal article" date="2021" name="PeerJ">
        <title>Extensive microbial diversity within the chicken gut microbiome revealed by metagenomics and culture.</title>
        <authorList>
            <person name="Gilroy R."/>
            <person name="Ravi A."/>
            <person name="Getino M."/>
            <person name="Pursley I."/>
            <person name="Horton D.L."/>
            <person name="Alikhan N.F."/>
            <person name="Baker D."/>
            <person name="Gharbi K."/>
            <person name="Hall N."/>
            <person name="Watson M."/>
            <person name="Adriaenssens E.M."/>
            <person name="Foster-Nyarko E."/>
            <person name="Jarju S."/>
            <person name="Secka A."/>
            <person name="Antonio M."/>
            <person name="Oren A."/>
            <person name="Chaudhuri R.R."/>
            <person name="La Ragione R."/>
            <person name="Hildebrand F."/>
            <person name="Pallen M.J."/>
        </authorList>
    </citation>
    <scope>NUCLEOTIDE SEQUENCE</scope>
    <source>
        <strain evidence="4">ChiHjej12B11-7776</strain>
    </source>
</reference>
<dbReference type="AlphaFoldDB" id="A0A9D1MXF3"/>
<dbReference type="SUPFAM" id="SSF51735">
    <property type="entry name" value="NAD(P)-binding Rossmann-fold domains"/>
    <property type="match status" value="1"/>
</dbReference>
<evidence type="ECO:0000259" key="3">
    <source>
        <dbReference type="Pfam" id="PF08240"/>
    </source>
</evidence>
<dbReference type="Gene3D" id="3.40.50.720">
    <property type="entry name" value="NAD(P)-binding Rossmann-like Domain"/>
    <property type="match status" value="1"/>
</dbReference>
<dbReference type="Pfam" id="PF00107">
    <property type="entry name" value="ADH_zinc_N"/>
    <property type="match status" value="1"/>
</dbReference>
<dbReference type="PANTHER" id="PTHR43401:SF2">
    <property type="entry name" value="L-THREONINE 3-DEHYDROGENASE"/>
    <property type="match status" value="1"/>
</dbReference>
<evidence type="ECO:0000313" key="4">
    <source>
        <dbReference type="EMBL" id="HIU90920.1"/>
    </source>
</evidence>
<evidence type="ECO:0000313" key="5">
    <source>
        <dbReference type="Proteomes" id="UP000886852"/>
    </source>
</evidence>
<feature type="domain" description="Alcohol dehydrogenase-like N-terminal" evidence="3">
    <location>
        <begin position="25"/>
        <end position="133"/>
    </location>
</feature>
<dbReference type="Pfam" id="PF08240">
    <property type="entry name" value="ADH_N"/>
    <property type="match status" value="1"/>
</dbReference>